<keyword evidence="2" id="KW-0012">Acyltransferase</keyword>
<dbReference type="InterPro" id="IPR000182">
    <property type="entry name" value="GNAT_dom"/>
</dbReference>
<gene>
    <name evidence="4" type="ORF">FCE95_08220</name>
</gene>
<evidence type="ECO:0000313" key="5">
    <source>
        <dbReference type="Proteomes" id="UP000308707"/>
    </source>
</evidence>
<dbReference type="PANTHER" id="PTHR43877:SF5">
    <property type="entry name" value="BLL8307 PROTEIN"/>
    <property type="match status" value="1"/>
</dbReference>
<dbReference type="PANTHER" id="PTHR43877">
    <property type="entry name" value="AMINOALKYLPHOSPHONATE N-ACETYLTRANSFERASE-RELATED-RELATED"/>
    <property type="match status" value="1"/>
</dbReference>
<dbReference type="OrthoDB" id="9797095at2"/>
<sequence length="151" mass="16743">MEIRADDLEGPEVLGLLQEHLSAMQLTSPPESRHALDAAGLRRPDVAFWSIWDGAELAGCGALKELDATHAEIKSMRTAAAYLRKGVASKMLEHLIAEARRRGYRRLSLETGSMAYFEPARKLYASFGFVPCAPFGNYKEDPNSVFMTKLL</sequence>
<evidence type="ECO:0000313" key="4">
    <source>
        <dbReference type="EMBL" id="TKR30121.1"/>
    </source>
</evidence>
<accession>A0A4U5JNM4</accession>
<reference evidence="4 5" key="1">
    <citation type="submission" date="2019-04" db="EMBL/GenBank/DDBJ databases">
        <title>Reference strain of H23.</title>
        <authorList>
            <person name="Luo X."/>
        </authorList>
    </citation>
    <scope>NUCLEOTIDE SEQUENCE [LARGE SCALE GENOMIC DNA]</scope>
    <source>
        <strain evidence="4 5">H23</strain>
    </source>
</reference>
<dbReference type="CDD" id="cd04301">
    <property type="entry name" value="NAT_SF"/>
    <property type="match status" value="1"/>
</dbReference>
<feature type="domain" description="N-acetyltransferase" evidence="3">
    <location>
        <begin position="1"/>
        <end position="151"/>
    </location>
</feature>
<dbReference type="GO" id="GO:0016747">
    <property type="term" value="F:acyltransferase activity, transferring groups other than amino-acyl groups"/>
    <property type="evidence" value="ECO:0007669"/>
    <property type="project" value="InterPro"/>
</dbReference>
<dbReference type="RefSeq" id="WP_137266550.1">
    <property type="nucleotide sequence ID" value="NZ_SZUA01000002.1"/>
</dbReference>
<evidence type="ECO:0000256" key="1">
    <source>
        <dbReference type="ARBA" id="ARBA00022679"/>
    </source>
</evidence>
<proteinExistence type="predicted"/>
<protein>
    <submittedName>
        <fullName evidence="4">GNAT family N-acetyltransferase</fullName>
    </submittedName>
</protein>
<dbReference type="AlphaFoldDB" id="A0A4U5JNM4"/>
<organism evidence="4 5">
    <name type="scientific">Luteimonas gilva</name>
    <dbReference type="NCBI Taxonomy" id="2572684"/>
    <lineage>
        <taxon>Bacteria</taxon>
        <taxon>Pseudomonadati</taxon>
        <taxon>Pseudomonadota</taxon>
        <taxon>Gammaproteobacteria</taxon>
        <taxon>Lysobacterales</taxon>
        <taxon>Lysobacteraceae</taxon>
        <taxon>Luteimonas</taxon>
    </lineage>
</organism>
<dbReference type="EMBL" id="SZUA01000002">
    <property type="protein sequence ID" value="TKR30121.1"/>
    <property type="molecule type" value="Genomic_DNA"/>
</dbReference>
<evidence type="ECO:0000256" key="2">
    <source>
        <dbReference type="ARBA" id="ARBA00023315"/>
    </source>
</evidence>
<dbReference type="Gene3D" id="3.40.630.30">
    <property type="match status" value="1"/>
</dbReference>
<dbReference type="PROSITE" id="PS51186">
    <property type="entry name" value="GNAT"/>
    <property type="match status" value="1"/>
</dbReference>
<keyword evidence="5" id="KW-1185">Reference proteome</keyword>
<comment type="caution">
    <text evidence="4">The sequence shown here is derived from an EMBL/GenBank/DDBJ whole genome shotgun (WGS) entry which is preliminary data.</text>
</comment>
<evidence type="ECO:0000259" key="3">
    <source>
        <dbReference type="PROSITE" id="PS51186"/>
    </source>
</evidence>
<name>A0A4U5JNM4_9GAMM</name>
<dbReference type="InterPro" id="IPR016181">
    <property type="entry name" value="Acyl_CoA_acyltransferase"/>
</dbReference>
<keyword evidence="1 4" id="KW-0808">Transferase</keyword>
<dbReference type="InterPro" id="IPR050832">
    <property type="entry name" value="Bact_Acetyltransf"/>
</dbReference>
<dbReference type="Proteomes" id="UP000308707">
    <property type="component" value="Unassembled WGS sequence"/>
</dbReference>
<dbReference type="SUPFAM" id="SSF55729">
    <property type="entry name" value="Acyl-CoA N-acyltransferases (Nat)"/>
    <property type="match status" value="1"/>
</dbReference>
<dbReference type="Pfam" id="PF00583">
    <property type="entry name" value="Acetyltransf_1"/>
    <property type="match status" value="1"/>
</dbReference>